<evidence type="ECO:0000313" key="2">
    <source>
        <dbReference type="EMBL" id="MBK7272694.1"/>
    </source>
</evidence>
<dbReference type="EMBL" id="JADJIB010000002">
    <property type="protein sequence ID" value="MBK7272694.1"/>
    <property type="molecule type" value="Genomic_DNA"/>
</dbReference>
<dbReference type="SUPFAM" id="SSF53649">
    <property type="entry name" value="Alkaline phosphatase-like"/>
    <property type="match status" value="2"/>
</dbReference>
<reference evidence="2 3" key="1">
    <citation type="submission" date="2020-10" db="EMBL/GenBank/DDBJ databases">
        <title>Connecting structure to function with the recovery of over 1000 high-quality activated sludge metagenome-assembled genomes encoding full-length rRNA genes using long-read sequencing.</title>
        <authorList>
            <person name="Singleton C.M."/>
            <person name="Petriglieri F."/>
            <person name="Kristensen J.M."/>
            <person name="Kirkegaard R.H."/>
            <person name="Michaelsen T.Y."/>
            <person name="Andersen M.H."/>
            <person name="Karst S.M."/>
            <person name="Dueholm M.S."/>
            <person name="Nielsen P.H."/>
            <person name="Albertsen M."/>
        </authorList>
    </citation>
    <scope>NUCLEOTIDE SEQUENCE [LARGE SCALE GENOMIC DNA]</scope>
    <source>
        <strain evidence="2">Ega_18-Q3-R5-49_MAXAC.001</strain>
    </source>
</reference>
<dbReference type="PANTHER" id="PTHR10151:SF120">
    <property type="entry name" value="BIS(5'-ADENOSYL)-TRIPHOSPHATASE"/>
    <property type="match status" value="1"/>
</dbReference>
<dbReference type="Pfam" id="PF01663">
    <property type="entry name" value="Phosphodiest"/>
    <property type="match status" value="1"/>
</dbReference>
<organism evidence="2 3">
    <name type="scientific">Candidatus Phosphoribacter hodrii</name>
    <dbReference type="NCBI Taxonomy" id="2953743"/>
    <lineage>
        <taxon>Bacteria</taxon>
        <taxon>Bacillati</taxon>
        <taxon>Actinomycetota</taxon>
        <taxon>Actinomycetes</taxon>
        <taxon>Micrococcales</taxon>
        <taxon>Dermatophilaceae</taxon>
        <taxon>Candidatus Phosphoribacter</taxon>
    </lineage>
</organism>
<dbReference type="InterPro" id="IPR017850">
    <property type="entry name" value="Alkaline_phosphatase_core_sf"/>
</dbReference>
<dbReference type="Gene3D" id="3.40.720.10">
    <property type="entry name" value="Alkaline Phosphatase, subunit A"/>
    <property type="match status" value="2"/>
</dbReference>
<comment type="caution">
    <text evidence="2">The sequence shown here is derived from an EMBL/GenBank/DDBJ whole genome shotgun (WGS) entry which is preliminary data.</text>
</comment>
<evidence type="ECO:0000313" key="3">
    <source>
        <dbReference type="Proteomes" id="UP000726105"/>
    </source>
</evidence>
<dbReference type="PANTHER" id="PTHR10151">
    <property type="entry name" value="ECTONUCLEOTIDE PYROPHOSPHATASE/PHOSPHODIESTERASE"/>
    <property type="match status" value="1"/>
</dbReference>
<dbReference type="GO" id="GO:0016787">
    <property type="term" value="F:hydrolase activity"/>
    <property type="evidence" value="ECO:0007669"/>
    <property type="project" value="UniProtKB-ARBA"/>
</dbReference>
<feature type="region of interest" description="Disordered" evidence="1">
    <location>
        <begin position="1"/>
        <end position="26"/>
    </location>
</feature>
<dbReference type="InterPro" id="IPR002591">
    <property type="entry name" value="Phosphodiest/P_Trfase"/>
</dbReference>
<accession>A0A935M690</accession>
<protein>
    <submittedName>
        <fullName evidence="2">Alkaline phosphatase family protein</fullName>
    </submittedName>
</protein>
<name>A0A935M690_9MICO</name>
<evidence type="ECO:0000256" key="1">
    <source>
        <dbReference type="SAM" id="MobiDB-lite"/>
    </source>
</evidence>
<dbReference type="AlphaFoldDB" id="A0A935M690"/>
<dbReference type="Proteomes" id="UP000726105">
    <property type="component" value="Unassembled WGS sequence"/>
</dbReference>
<gene>
    <name evidence="2" type="ORF">IPI13_05835</name>
</gene>
<proteinExistence type="predicted"/>
<sequence>MSMRPAHDGDGTADRTGDPTGDRTGDRDRMIRALCSADLAAIVDLVVWVEPVDGVPTAHAANHLGRTRLHPGGRQEVLEGVDPIASQDPMAFLPYEGPTGELANPSPAQSRANAYPYAAERLLSFFADPDRSPDLAIVHTPRHYFPDEGGHVGEHGSLDVIQSRAPLVLSGVGVRPLGLLDEHARLVDVGPTMAVLAGVDPDDLRDAQGEPLDGRPLTAYLTGETPRAVVGVLWDGAHCSDLLHLAEAGELPTVARLIERGLALRGGAVAEFPSITLTNHTSILTGVGPGRHGVMGNVYYDRGTGERVVPNDEKTWHRSSEWIHDSVETIFELVPGATASIDDAIDRGADYSTMGLVREDGSERGAGGMGDHLPKASTSPFLSDPRFIQRDGYFRWGVSVDDLGLIQIQRLFAGGLATAPRFTWWANVVTDAGHHAAGPRSEPAREALRQADARLGVFLDELAARGELDDVAIVLTADHGFEGSDPACTGSWRSALDALGIPYRDEGPGFVYLV</sequence>